<reference evidence="2 3" key="1">
    <citation type="submission" date="2023-12" db="EMBL/GenBank/DDBJ databases">
        <title>Characterization of antibiotic resistance in Aeromonas spp. in hospital effluent.</title>
        <authorList>
            <person name="Negoseki B.R.S."/>
            <person name="Krul D."/>
            <person name="Siqueira A.C."/>
            <person name="Almeida M."/>
            <person name="Mesa D."/>
            <person name="Conte D."/>
            <person name="Dalla-Costa L.M."/>
        </authorList>
    </citation>
    <scope>NUCLEOTIDE SEQUENCE [LARGE SCALE GENOMIC DNA]</scope>
    <source>
        <strain evidence="2 3">36v</strain>
    </source>
</reference>
<dbReference type="PANTHER" id="PTHR32182">
    <property type="entry name" value="DNA REPLICATION AND REPAIR PROTEIN RECF"/>
    <property type="match status" value="1"/>
</dbReference>
<protein>
    <submittedName>
        <fullName evidence="2">AAA family ATPase</fullName>
    </submittedName>
</protein>
<feature type="domain" description="Rad50/SbcC-type AAA" evidence="1">
    <location>
        <begin position="5"/>
        <end position="230"/>
    </location>
</feature>
<dbReference type="PANTHER" id="PTHR32182:SF23">
    <property type="entry name" value="ATP BINDING PROTEIN"/>
    <property type="match status" value="1"/>
</dbReference>
<dbReference type="EMBL" id="JAYGOJ010000115">
    <property type="protein sequence ID" value="MEA9437543.1"/>
    <property type="molecule type" value="Genomic_DNA"/>
</dbReference>
<dbReference type="InterPro" id="IPR027417">
    <property type="entry name" value="P-loop_NTPase"/>
</dbReference>
<evidence type="ECO:0000313" key="2">
    <source>
        <dbReference type="EMBL" id="MEA9437543.1"/>
    </source>
</evidence>
<keyword evidence="3" id="KW-1185">Reference proteome</keyword>
<gene>
    <name evidence="2" type="ORF">VCX44_17465</name>
</gene>
<dbReference type="Proteomes" id="UP001304847">
    <property type="component" value="Unassembled WGS sequence"/>
</dbReference>
<comment type="caution">
    <text evidence="2">The sequence shown here is derived from an EMBL/GenBank/DDBJ whole genome shotgun (WGS) entry which is preliminary data.</text>
</comment>
<dbReference type="Gene3D" id="3.40.50.300">
    <property type="entry name" value="P-loop containing nucleotide triphosphate hydrolases"/>
    <property type="match status" value="2"/>
</dbReference>
<evidence type="ECO:0000313" key="3">
    <source>
        <dbReference type="Proteomes" id="UP001304847"/>
    </source>
</evidence>
<dbReference type="SUPFAM" id="SSF52540">
    <property type="entry name" value="P-loop containing nucleoside triphosphate hydrolases"/>
    <property type="match status" value="1"/>
</dbReference>
<dbReference type="RefSeq" id="WP_323580845.1">
    <property type="nucleotide sequence ID" value="NZ_JAYGOJ010000115.1"/>
</dbReference>
<accession>A0ABU5WDG7</accession>
<evidence type="ECO:0000259" key="1">
    <source>
        <dbReference type="Pfam" id="PF13476"/>
    </source>
</evidence>
<dbReference type="InterPro" id="IPR038729">
    <property type="entry name" value="Rad50/SbcC_AAA"/>
</dbReference>
<dbReference type="Pfam" id="PF13476">
    <property type="entry name" value="AAA_23"/>
    <property type="match status" value="1"/>
</dbReference>
<organism evidence="2 3">
    <name type="scientific">Aeromonas caviae</name>
    <name type="common">Aeromonas punctata</name>
    <dbReference type="NCBI Taxonomy" id="648"/>
    <lineage>
        <taxon>Bacteria</taxon>
        <taxon>Pseudomonadati</taxon>
        <taxon>Pseudomonadota</taxon>
        <taxon>Gammaproteobacteria</taxon>
        <taxon>Aeromonadales</taxon>
        <taxon>Aeromonadaceae</taxon>
        <taxon>Aeromonas</taxon>
    </lineage>
</organism>
<sequence length="490" mass="55303">MKIEQITLKNFRCFELLDVTFHPQMTVLIAPNGAGKTTILDAVRIALWPFVKGFDLGSQTGKSATIQIEDVRLERREQEMEPILPSQIAAQASGIIQVISVKDNKPSPFQWLQSRDQVKSRVSKGDSATQALTRQAKHYQSAIYKGQQTNAEAIDLPLVVYLGTGRLWYQGRYTSEAKDKKLDTCVFSRLWGYQNCLTATSSYKQFETWYGWVFRSYRELQIDQLENRLKKPDQSALANFAAAIEVVQRAINTLTTSLTGWRDLQYRSSMGQQLVMEHPELGYMPLSQLSDGLRNMVAMVSDIAFRCIKLNPHLGVDAAHKTQGIVLIDEVDMFLHPAWQQTVLDSLQQAFPKIQFIVTTHSPQVLTTIDKECIRLLRQSEEDGVMRTAVITPQWQTKGVASADVLATIMGIDPVPNVPEAQALSRYKQMIEMDQLGNHPDADRLREQLLAHFGANHPLMLECERLIRLQTIKKRLPPVPQSVKGPSADA</sequence>
<proteinExistence type="predicted"/>
<name>A0ABU5WDG7_AERCA</name>